<name>A0A6J4V6J2_9BACT</name>
<dbReference type="EMBL" id="CADCWE010000271">
    <property type="protein sequence ID" value="CAA9566779.1"/>
    <property type="molecule type" value="Genomic_DNA"/>
</dbReference>
<feature type="non-terminal residue" evidence="2">
    <location>
        <position position="1"/>
    </location>
</feature>
<gene>
    <name evidence="2" type="ORF">AVDCRST_MAG73-4260</name>
</gene>
<reference evidence="2" key="1">
    <citation type="submission" date="2020-02" db="EMBL/GenBank/DDBJ databases">
        <authorList>
            <person name="Meier V. D."/>
        </authorList>
    </citation>
    <scope>NUCLEOTIDE SEQUENCE</scope>
    <source>
        <strain evidence="2">AVDCRST_MAG73</strain>
    </source>
</reference>
<evidence type="ECO:0000313" key="2">
    <source>
        <dbReference type="EMBL" id="CAA9566779.1"/>
    </source>
</evidence>
<evidence type="ECO:0000256" key="1">
    <source>
        <dbReference type="SAM" id="MobiDB-lite"/>
    </source>
</evidence>
<feature type="non-terminal residue" evidence="2">
    <location>
        <position position="141"/>
    </location>
</feature>
<sequence>GGSVLHGGGGCRRRGDPVRGCRRRSGPTGGPRDGGRDNRAGPAHDPRCRRVGGTGERGDRLARHVEEEKRICGDGGRYGGRGRFEPGTRIDCGRRNDGALGTSRGRLAIGGGRQHHECQERGDAACDDDRRHHRGQDAASL</sequence>
<dbReference type="AlphaFoldDB" id="A0A6J4V6J2"/>
<accession>A0A6J4V6J2</accession>
<organism evidence="2">
    <name type="scientific">uncultured Thermomicrobiales bacterium</name>
    <dbReference type="NCBI Taxonomy" id="1645740"/>
    <lineage>
        <taxon>Bacteria</taxon>
        <taxon>Pseudomonadati</taxon>
        <taxon>Thermomicrobiota</taxon>
        <taxon>Thermomicrobia</taxon>
        <taxon>Thermomicrobiales</taxon>
        <taxon>environmental samples</taxon>
    </lineage>
</organism>
<feature type="compositionally biased region" description="Basic and acidic residues" evidence="1">
    <location>
        <begin position="33"/>
        <end position="48"/>
    </location>
</feature>
<feature type="compositionally biased region" description="Gly residues" evidence="1">
    <location>
        <begin position="1"/>
        <end position="10"/>
    </location>
</feature>
<feature type="compositionally biased region" description="Basic and acidic residues" evidence="1">
    <location>
        <begin position="114"/>
        <end position="130"/>
    </location>
</feature>
<feature type="region of interest" description="Disordered" evidence="1">
    <location>
        <begin position="111"/>
        <end position="141"/>
    </location>
</feature>
<proteinExistence type="predicted"/>
<protein>
    <submittedName>
        <fullName evidence="2">Uncharacterized protein</fullName>
    </submittedName>
</protein>
<feature type="region of interest" description="Disordered" evidence="1">
    <location>
        <begin position="1"/>
        <end position="58"/>
    </location>
</feature>